<name>A0ABY8NF86_9GAMM</name>
<evidence type="ECO:0000313" key="2">
    <source>
        <dbReference type="Proteomes" id="UP001236500"/>
    </source>
</evidence>
<organism evidence="1 2">
    <name type="scientific">Microbulbifer bruguierae</name>
    <dbReference type="NCBI Taxonomy" id="3029061"/>
    <lineage>
        <taxon>Bacteria</taxon>
        <taxon>Pseudomonadati</taxon>
        <taxon>Pseudomonadota</taxon>
        <taxon>Gammaproteobacteria</taxon>
        <taxon>Cellvibrionales</taxon>
        <taxon>Microbulbiferaceae</taxon>
        <taxon>Microbulbifer</taxon>
    </lineage>
</organism>
<gene>
    <name evidence="1" type="ORF">PVT68_04660</name>
</gene>
<reference evidence="1 2" key="1">
    <citation type="submission" date="2023-02" db="EMBL/GenBank/DDBJ databases">
        <title>Description and genomic characterization of Microbulbifer bruguierae sp. nov., isolated from the sediment of mangrove plant Bruguiera sexangula.</title>
        <authorList>
            <person name="Long M."/>
        </authorList>
    </citation>
    <scope>NUCLEOTIDE SEQUENCE [LARGE SCALE GENOMIC DNA]</scope>
    <source>
        <strain evidence="1 2">H12</strain>
    </source>
</reference>
<protein>
    <submittedName>
        <fullName evidence="1">Uncharacterized protein</fullName>
    </submittedName>
</protein>
<evidence type="ECO:0000313" key="1">
    <source>
        <dbReference type="EMBL" id="WGL17586.1"/>
    </source>
</evidence>
<dbReference type="RefSeq" id="WP_280321467.1">
    <property type="nucleotide sequence ID" value="NZ_CP118605.1"/>
</dbReference>
<dbReference type="Proteomes" id="UP001236500">
    <property type="component" value="Chromosome"/>
</dbReference>
<accession>A0ABY8NF86</accession>
<proteinExistence type="predicted"/>
<dbReference type="EMBL" id="CP118605">
    <property type="protein sequence ID" value="WGL17586.1"/>
    <property type="molecule type" value="Genomic_DNA"/>
</dbReference>
<keyword evidence="2" id="KW-1185">Reference proteome</keyword>
<sequence>MGLRNSVIRRPRRLNKHNATLARRRKKVRWLLAQRSRVRSYRRFFRIQCELGDKAREEQRKAAGNPK</sequence>